<dbReference type="EMBL" id="JWZX01002013">
    <property type="protein sequence ID" value="KOO31450.1"/>
    <property type="molecule type" value="Genomic_DNA"/>
</dbReference>
<dbReference type="Proteomes" id="UP000037460">
    <property type="component" value="Unassembled WGS sequence"/>
</dbReference>
<comment type="caution">
    <text evidence="2">The sequence shown here is derived from an EMBL/GenBank/DDBJ whole genome shotgun (WGS) entry which is preliminary data.</text>
</comment>
<feature type="non-terminal residue" evidence="2">
    <location>
        <position position="462"/>
    </location>
</feature>
<keyword evidence="3" id="KW-1185">Reference proteome</keyword>
<reference evidence="3" key="1">
    <citation type="journal article" date="2015" name="PLoS Genet.">
        <title>Genome Sequence and Transcriptome Analyses of Chrysochromulina tobin: Metabolic Tools for Enhanced Algal Fitness in the Prominent Order Prymnesiales (Haptophyceae).</title>
        <authorList>
            <person name="Hovde B.T."/>
            <person name="Deodato C.R."/>
            <person name="Hunsperger H.M."/>
            <person name="Ryken S.A."/>
            <person name="Yost W."/>
            <person name="Jha R.K."/>
            <person name="Patterson J."/>
            <person name="Monnat R.J. Jr."/>
            <person name="Barlow S.B."/>
            <person name="Starkenburg S.R."/>
            <person name="Cattolico R.A."/>
        </authorList>
    </citation>
    <scope>NUCLEOTIDE SEQUENCE</scope>
    <source>
        <strain evidence="3">CCMP291</strain>
    </source>
</reference>
<organism evidence="2 3">
    <name type="scientific">Chrysochromulina tobinii</name>
    <dbReference type="NCBI Taxonomy" id="1460289"/>
    <lineage>
        <taxon>Eukaryota</taxon>
        <taxon>Haptista</taxon>
        <taxon>Haptophyta</taxon>
        <taxon>Prymnesiophyceae</taxon>
        <taxon>Prymnesiales</taxon>
        <taxon>Chrysochromulinaceae</taxon>
        <taxon>Chrysochromulina</taxon>
    </lineage>
</organism>
<evidence type="ECO:0000313" key="2">
    <source>
        <dbReference type="EMBL" id="KOO31450.1"/>
    </source>
</evidence>
<evidence type="ECO:0000256" key="1">
    <source>
        <dbReference type="SAM" id="MobiDB-lite"/>
    </source>
</evidence>
<name>A0A0M0JY22_9EUKA</name>
<dbReference type="AlphaFoldDB" id="A0A0M0JY22"/>
<feature type="region of interest" description="Disordered" evidence="1">
    <location>
        <begin position="258"/>
        <end position="308"/>
    </location>
</feature>
<accession>A0A0M0JY22</accession>
<proteinExistence type="predicted"/>
<protein>
    <submittedName>
        <fullName evidence="2">Uncharacterized protein</fullName>
    </submittedName>
</protein>
<dbReference type="OrthoDB" id="5952526at2759"/>
<evidence type="ECO:0000313" key="3">
    <source>
        <dbReference type="Proteomes" id="UP000037460"/>
    </source>
</evidence>
<gene>
    <name evidence="2" type="ORF">Ctob_012260</name>
</gene>
<feature type="region of interest" description="Disordered" evidence="1">
    <location>
        <begin position="226"/>
        <end position="245"/>
    </location>
</feature>
<sequence>MATKRPRPADRSEAVDAIRRAGTARVMTNIHSREMCDRAIISVVPTADSDVAIVRSSQVITVEDEGQLNSLLEQCATDADNRMTIAARAIEGKLTRPDASIYDLVVSCVEEAHACDLQPRHATRLALEAALSQASLHDPNATAATIKATAASMQNCSHLDGQGAITNILELLEREQLEGLALNVLSVLAFSGALQLEHLVAWRKNHMPDPNLAPLFAWVEAHATPPAADGDDCSDGTPSIGSKTADGVSTLHAAVSLGPTADDVPEGPTADDVSEGPAADDVSEGPTADDPARRPSLPWQPAATLSGYSPSSAVEQRAWEPSFVSPVLVAEIGSGRHGVVVLDGLVDDALRAELLGELLGDASTALLSVTPPSSRWERTTIDGEGLPRTWGLKPSLLEALERRPPACVVEVQARLAKLFPEFDIGHLPDVAAGAPRAAGSASYHATSFVANAPVWGDAFQWH</sequence>